<evidence type="ECO:0000313" key="2">
    <source>
        <dbReference type="Proteomes" id="UP000708208"/>
    </source>
</evidence>
<accession>A0A8J2NZ65</accession>
<feature type="non-terminal residue" evidence="1">
    <location>
        <position position="45"/>
    </location>
</feature>
<name>A0A8J2NZ65_9HEXA</name>
<proteinExistence type="predicted"/>
<dbReference type="EMBL" id="CAJVCH010063763">
    <property type="protein sequence ID" value="CAG7719700.1"/>
    <property type="molecule type" value="Genomic_DNA"/>
</dbReference>
<reference evidence="1" key="1">
    <citation type="submission" date="2021-06" db="EMBL/GenBank/DDBJ databases">
        <authorList>
            <person name="Hodson N. C."/>
            <person name="Mongue J. A."/>
            <person name="Jaron S. K."/>
        </authorList>
    </citation>
    <scope>NUCLEOTIDE SEQUENCE</scope>
</reference>
<comment type="caution">
    <text evidence="1">The sequence shown here is derived from an EMBL/GenBank/DDBJ whole genome shotgun (WGS) entry which is preliminary data.</text>
</comment>
<protein>
    <submittedName>
        <fullName evidence="1">Uncharacterized protein</fullName>
    </submittedName>
</protein>
<sequence length="45" mass="5469">MDIKVIPVLNDYRKDKDQHYRRKEEVKKDERDVTDKIIIITGCNH</sequence>
<dbReference type="Proteomes" id="UP000708208">
    <property type="component" value="Unassembled WGS sequence"/>
</dbReference>
<dbReference type="AlphaFoldDB" id="A0A8J2NZ65"/>
<organism evidence="1 2">
    <name type="scientific">Allacma fusca</name>
    <dbReference type="NCBI Taxonomy" id="39272"/>
    <lineage>
        <taxon>Eukaryota</taxon>
        <taxon>Metazoa</taxon>
        <taxon>Ecdysozoa</taxon>
        <taxon>Arthropoda</taxon>
        <taxon>Hexapoda</taxon>
        <taxon>Collembola</taxon>
        <taxon>Symphypleona</taxon>
        <taxon>Sminthuridae</taxon>
        <taxon>Allacma</taxon>
    </lineage>
</organism>
<keyword evidence="2" id="KW-1185">Reference proteome</keyword>
<dbReference type="OrthoDB" id="6374705at2759"/>
<evidence type="ECO:0000313" key="1">
    <source>
        <dbReference type="EMBL" id="CAG7719700.1"/>
    </source>
</evidence>
<gene>
    <name evidence="1" type="ORF">AFUS01_LOCUS9010</name>
</gene>